<dbReference type="GO" id="GO:0016747">
    <property type="term" value="F:acyltransferase activity, transferring groups other than amino-acyl groups"/>
    <property type="evidence" value="ECO:0007669"/>
    <property type="project" value="InterPro"/>
</dbReference>
<dbReference type="PANTHER" id="PTHR43877:SF1">
    <property type="entry name" value="ACETYLTRANSFERASE"/>
    <property type="match status" value="1"/>
</dbReference>
<dbReference type="InterPro" id="IPR000182">
    <property type="entry name" value="GNAT_dom"/>
</dbReference>
<organism evidence="4">
    <name type="scientific">Streptomyces haneummycinicus</name>
    <dbReference type="NCBI Taxonomy" id="3074435"/>
    <lineage>
        <taxon>Bacteria</taxon>
        <taxon>Bacillati</taxon>
        <taxon>Actinomycetota</taxon>
        <taxon>Actinomycetes</taxon>
        <taxon>Kitasatosporales</taxon>
        <taxon>Streptomycetaceae</taxon>
        <taxon>Streptomyces</taxon>
    </lineage>
</organism>
<dbReference type="PANTHER" id="PTHR43877">
    <property type="entry name" value="AMINOALKYLPHOSPHONATE N-ACETYLTRANSFERASE-RELATED-RELATED"/>
    <property type="match status" value="1"/>
</dbReference>
<dbReference type="SUPFAM" id="SSF55729">
    <property type="entry name" value="Acyl-CoA N-acyltransferases (Nat)"/>
    <property type="match status" value="1"/>
</dbReference>
<keyword evidence="1" id="KW-0808">Transferase</keyword>
<dbReference type="Gene3D" id="3.40.630.30">
    <property type="match status" value="1"/>
</dbReference>
<name>A0AAT9HFS1_9ACTN</name>
<reference evidence="4" key="1">
    <citation type="submission" date="2024-06" db="EMBL/GenBank/DDBJ databases">
        <authorList>
            <consortium name="consrtm"/>
            <person name="Uemura M."/>
            <person name="Terahara T."/>
        </authorList>
    </citation>
    <scope>NUCLEOTIDE SEQUENCE</scope>
    <source>
        <strain evidence="4">KM77-8</strain>
    </source>
</reference>
<keyword evidence="2" id="KW-0012">Acyltransferase</keyword>
<dbReference type="PROSITE" id="PS51186">
    <property type="entry name" value="GNAT"/>
    <property type="match status" value="1"/>
</dbReference>
<evidence type="ECO:0000256" key="1">
    <source>
        <dbReference type="ARBA" id="ARBA00022679"/>
    </source>
</evidence>
<feature type="domain" description="N-acetyltransferase" evidence="3">
    <location>
        <begin position="3"/>
        <end position="159"/>
    </location>
</feature>
<proteinExistence type="predicted"/>
<dbReference type="AlphaFoldDB" id="A0AAT9HFS1"/>
<dbReference type="InterPro" id="IPR016181">
    <property type="entry name" value="Acyl_CoA_acyltransferase"/>
</dbReference>
<dbReference type="Pfam" id="PF00583">
    <property type="entry name" value="Acetyltransf_1"/>
    <property type="match status" value="1"/>
</dbReference>
<dbReference type="InterPro" id="IPR050832">
    <property type="entry name" value="Bact_Acetyltransf"/>
</dbReference>
<accession>A0AAT9HFS1</accession>
<gene>
    <name evidence="4" type="ORF">SHKM778_25290</name>
</gene>
<reference evidence="4" key="2">
    <citation type="submission" date="2024-07" db="EMBL/GenBank/DDBJ databases">
        <title>Streptomyces haneummycinica sp. nov., a new antibiotic-producing actinobacterium isolated from marine sediment.</title>
        <authorList>
            <person name="Uemura M."/>
            <person name="Hamada M."/>
            <person name="Hirano S."/>
            <person name="Kobayashi K."/>
            <person name="Ohshiro T."/>
            <person name="Kobayashi T."/>
            <person name="Terahara T."/>
        </authorList>
    </citation>
    <scope>NUCLEOTIDE SEQUENCE</scope>
    <source>
        <strain evidence="4">KM77-8</strain>
    </source>
</reference>
<sequence length="192" mass="20642">MTVSIRPAAPEEASSLSDLALRSKAHWGYDAEFLESCREELTLTDAELDIRRTTVAERDGSVVGFTTLEGEPPQGVLGMMFVDPDAIGQGIGRLLFSHAVETARASGFTRFTIDADPNAEPFYQAMGASLPAGFLRVDSWPHPRPVPARGFALMAAFRPIGLRSPAGGPAGHGRDECPGQMCFRVLRETLGP</sequence>
<evidence type="ECO:0000256" key="2">
    <source>
        <dbReference type="ARBA" id="ARBA00023315"/>
    </source>
</evidence>
<dbReference type="EMBL" id="AP035768">
    <property type="protein sequence ID" value="BFO16141.1"/>
    <property type="molecule type" value="Genomic_DNA"/>
</dbReference>
<evidence type="ECO:0000313" key="4">
    <source>
        <dbReference type="EMBL" id="BFO16141.1"/>
    </source>
</evidence>
<protein>
    <recommendedName>
        <fullName evidence="3">N-acetyltransferase domain-containing protein</fullName>
    </recommendedName>
</protein>
<dbReference type="CDD" id="cd04301">
    <property type="entry name" value="NAT_SF"/>
    <property type="match status" value="1"/>
</dbReference>
<evidence type="ECO:0000259" key="3">
    <source>
        <dbReference type="PROSITE" id="PS51186"/>
    </source>
</evidence>